<keyword evidence="5" id="KW-0808">Transferase</keyword>
<dbReference type="Pfam" id="PF02518">
    <property type="entry name" value="HATPase_c"/>
    <property type="match status" value="1"/>
</dbReference>
<keyword evidence="18" id="KW-1185">Reference proteome</keyword>
<accession>A0A1G7UJ30</accession>
<dbReference type="PROSITE" id="PS50885">
    <property type="entry name" value="HAMP"/>
    <property type="match status" value="1"/>
</dbReference>
<dbReference type="GO" id="GO:0005886">
    <property type="term" value="C:plasma membrane"/>
    <property type="evidence" value="ECO:0007669"/>
    <property type="project" value="TreeGrafter"/>
</dbReference>
<evidence type="ECO:0000256" key="8">
    <source>
        <dbReference type="ARBA" id="ARBA00022777"/>
    </source>
</evidence>
<dbReference type="STRING" id="89065.SAMN05216605_102176"/>
<dbReference type="PRINTS" id="PR00344">
    <property type="entry name" value="BCTRLSENSOR"/>
</dbReference>
<evidence type="ECO:0000256" key="4">
    <source>
        <dbReference type="ARBA" id="ARBA00022553"/>
    </source>
</evidence>
<feature type="domain" description="Histidine kinase" evidence="15">
    <location>
        <begin position="231"/>
        <end position="443"/>
    </location>
</feature>
<keyword evidence="9" id="KW-0067">ATP-binding</keyword>
<dbReference type="GO" id="GO:0005524">
    <property type="term" value="F:ATP binding"/>
    <property type="evidence" value="ECO:0007669"/>
    <property type="project" value="UniProtKB-KW"/>
</dbReference>
<dbReference type="InterPro" id="IPR003661">
    <property type="entry name" value="HisK_dim/P_dom"/>
</dbReference>
<evidence type="ECO:0000259" key="15">
    <source>
        <dbReference type="PROSITE" id="PS50109"/>
    </source>
</evidence>
<dbReference type="Gene3D" id="3.30.565.10">
    <property type="entry name" value="Histidine kinase-like ATPase, C-terminal domain"/>
    <property type="match status" value="1"/>
</dbReference>
<comment type="subcellular location">
    <subcellularLocation>
        <location evidence="2">Membrane</location>
        <topology evidence="2">Multi-pass membrane protein</topology>
    </subcellularLocation>
</comment>
<keyword evidence="12 14" id="KW-0472">Membrane</keyword>
<comment type="catalytic activity">
    <reaction evidence="1">
        <text>ATP + protein L-histidine = ADP + protein N-phospho-L-histidine.</text>
        <dbReference type="EC" id="2.7.13.3"/>
    </reaction>
</comment>
<dbReference type="InterPro" id="IPR003594">
    <property type="entry name" value="HATPase_dom"/>
</dbReference>
<dbReference type="GO" id="GO:0000155">
    <property type="term" value="F:phosphorelay sensor kinase activity"/>
    <property type="evidence" value="ECO:0007669"/>
    <property type="project" value="InterPro"/>
</dbReference>
<evidence type="ECO:0000256" key="11">
    <source>
        <dbReference type="ARBA" id="ARBA00023012"/>
    </source>
</evidence>
<keyword evidence="11" id="KW-0902">Two-component regulatory system</keyword>
<dbReference type="Gene3D" id="1.10.287.130">
    <property type="match status" value="1"/>
</dbReference>
<evidence type="ECO:0000256" key="6">
    <source>
        <dbReference type="ARBA" id="ARBA00022692"/>
    </source>
</evidence>
<feature type="transmembrane region" description="Helical" evidence="14">
    <location>
        <begin position="147"/>
        <end position="170"/>
    </location>
</feature>
<dbReference type="SUPFAM" id="SSF55874">
    <property type="entry name" value="ATPase domain of HSP90 chaperone/DNA topoisomerase II/histidine kinase"/>
    <property type="match status" value="1"/>
</dbReference>
<evidence type="ECO:0000256" key="14">
    <source>
        <dbReference type="SAM" id="Phobius"/>
    </source>
</evidence>
<dbReference type="InterPro" id="IPR003660">
    <property type="entry name" value="HAMP_dom"/>
</dbReference>
<evidence type="ECO:0000256" key="5">
    <source>
        <dbReference type="ARBA" id="ARBA00022679"/>
    </source>
</evidence>
<protein>
    <recommendedName>
        <fullName evidence="3">histidine kinase</fullName>
        <ecNumber evidence="3">2.7.13.3</ecNumber>
    </recommendedName>
</protein>
<dbReference type="EMBL" id="FNCO01000002">
    <property type="protein sequence ID" value="SDG47079.1"/>
    <property type="molecule type" value="Genomic_DNA"/>
</dbReference>
<dbReference type="InterPro" id="IPR036890">
    <property type="entry name" value="HATPase_C_sf"/>
</dbReference>
<dbReference type="InterPro" id="IPR005467">
    <property type="entry name" value="His_kinase_dom"/>
</dbReference>
<keyword evidence="6 14" id="KW-0812">Transmembrane</keyword>
<keyword evidence="7" id="KW-0547">Nucleotide-binding</keyword>
<dbReference type="Pfam" id="PF00512">
    <property type="entry name" value="HisKA"/>
    <property type="match status" value="1"/>
</dbReference>
<dbReference type="InterPro" id="IPR004358">
    <property type="entry name" value="Sig_transdc_His_kin-like_C"/>
</dbReference>
<dbReference type="InterPro" id="IPR036097">
    <property type="entry name" value="HisK_dim/P_sf"/>
</dbReference>
<dbReference type="Proteomes" id="UP000182894">
    <property type="component" value="Unassembled WGS sequence"/>
</dbReference>
<keyword evidence="8 17" id="KW-0418">Kinase</keyword>
<dbReference type="EC" id="2.7.13.3" evidence="3"/>
<evidence type="ECO:0000259" key="16">
    <source>
        <dbReference type="PROSITE" id="PS50885"/>
    </source>
</evidence>
<organism evidence="17 18">
    <name type="scientific">Pseudomonas abietaniphila</name>
    <dbReference type="NCBI Taxonomy" id="89065"/>
    <lineage>
        <taxon>Bacteria</taxon>
        <taxon>Pseudomonadati</taxon>
        <taxon>Pseudomonadota</taxon>
        <taxon>Gammaproteobacteria</taxon>
        <taxon>Pseudomonadales</taxon>
        <taxon>Pseudomonadaceae</taxon>
        <taxon>Pseudomonas</taxon>
    </lineage>
</organism>
<gene>
    <name evidence="17" type="ORF">SAMN05216605_102176</name>
</gene>
<dbReference type="SUPFAM" id="SSF47384">
    <property type="entry name" value="Homodimeric domain of signal transducing histidine kinase"/>
    <property type="match status" value="1"/>
</dbReference>
<evidence type="ECO:0000256" key="3">
    <source>
        <dbReference type="ARBA" id="ARBA00012438"/>
    </source>
</evidence>
<evidence type="ECO:0000256" key="13">
    <source>
        <dbReference type="SAM" id="MobiDB-lite"/>
    </source>
</evidence>
<dbReference type="PROSITE" id="PS50109">
    <property type="entry name" value="HIS_KIN"/>
    <property type="match status" value="1"/>
</dbReference>
<dbReference type="OrthoDB" id="9809766at2"/>
<feature type="domain" description="HAMP" evidence="16">
    <location>
        <begin position="171"/>
        <end position="223"/>
    </location>
</feature>
<evidence type="ECO:0000256" key="9">
    <source>
        <dbReference type="ARBA" id="ARBA00022840"/>
    </source>
</evidence>
<dbReference type="PANTHER" id="PTHR45436:SF14">
    <property type="entry name" value="SENSOR PROTEIN QSEC"/>
    <property type="match status" value="1"/>
</dbReference>
<feature type="region of interest" description="Disordered" evidence="13">
    <location>
        <begin position="438"/>
        <end position="461"/>
    </location>
</feature>
<dbReference type="AlphaFoldDB" id="A0A1G7UJ30"/>
<evidence type="ECO:0000313" key="18">
    <source>
        <dbReference type="Proteomes" id="UP000182894"/>
    </source>
</evidence>
<evidence type="ECO:0000313" key="17">
    <source>
        <dbReference type="EMBL" id="SDG47079.1"/>
    </source>
</evidence>
<dbReference type="CDD" id="cd00082">
    <property type="entry name" value="HisKA"/>
    <property type="match status" value="1"/>
</dbReference>
<reference evidence="18" key="1">
    <citation type="submission" date="2016-10" db="EMBL/GenBank/DDBJ databases">
        <authorList>
            <person name="Varghese N."/>
            <person name="Submissions S."/>
        </authorList>
    </citation>
    <scope>NUCLEOTIDE SEQUENCE [LARGE SCALE GENOMIC DNA]</scope>
    <source>
        <strain evidence="18">ATCC 700689</strain>
    </source>
</reference>
<proteinExistence type="predicted"/>
<dbReference type="InterPro" id="IPR013727">
    <property type="entry name" value="2CSK_N"/>
</dbReference>
<sequence length="461" mass="49298">MSLRLRAVLIAGISLLVLWGAAAGWMMRGVHSNLDRTLDGRLAMSARMVSGLLERAALAPNAASNDFTEAVRVSGKEGIACEIRSLQGEILARTTTGPHSEFESLPAGFSTRDVLGHQWRVYVLRANGYQITTADRVDQRDMLINELLSVAGVPFLIAFLGGLAALWIGIGRGLAPLEALSQQLRDKHADDTSPIAVNHSPSELRPVLDAMNGLLKRLARTLASQRAFTDAAAHELRTPLTVIDTHLQVARISEGDEVASSLSSAEEGVKRLRRTLDQMMILARAETSADKADGCTSVVASVGGVLEQWKAAEKERLSLNVSGEDIGTPVPKSMLETAVRNLVDNAMRYSPRDTAIEVGVFLDPNAQQCVISVSDRGPGLTAEQACQIGQRFWRGDQGRKSKDGAGLGISIVRAIAERFGGALNLEPREGGGLVAKFLVPTDPAPKKGQARPAGRGLDSKP</sequence>
<evidence type="ECO:0000256" key="2">
    <source>
        <dbReference type="ARBA" id="ARBA00004141"/>
    </source>
</evidence>
<keyword evidence="10 14" id="KW-1133">Transmembrane helix</keyword>
<evidence type="ECO:0000256" key="1">
    <source>
        <dbReference type="ARBA" id="ARBA00000085"/>
    </source>
</evidence>
<evidence type="ECO:0000256" key="10">
    <source>
        <dbReference type="ARBA" id="ARBA00022989"/>
    </source>
</evidence>
<dbReference type="SMART" id="SM00388">
    <property type="entry name" value="HisKA"/>
    <property type="match status" value="1"/>
</dbReference>
<dbReference type="RefSeq" id="WP_003149813.1">
    <property type="nucleotide sequence ID" value="NZ_FNCO01000002.1"/>
</dbReference>
<dbReference type="Pfam" id="PF08521">
    <property type="entry name" value="2CSK_N"/>
    <property type="match status" value="1"/>
</dbReference>
<dbReference type="SMART" id="SM00387">
    <property type="entry name" value="HATPase_c"/>
    <property type="match status" value="1"/>
</dbReference>
<dbReference type="InterPro" id="IPR050428">
    <property type="entry name" value="TCS_sensor_his_kinase"/>
</dbReference>
<dbReference type="PANTHER" id="PTHR45436">
    <property type="entry name" value="SENSOR HISTIDINE KINASE YKOH"/>
    <property type="match status" value="1"/>
</dbReference>
<evidence type="ECO:0000256" key="7">
    <source>
        <dbReference type="ARBA" id="ARBA00022741"/>
    </source>
</evidence>
<evidence type="ECO:0000256" key="12">
    <source>
        <dbReference type="ARBA" id="ARBA00023136"/>
    </source>
</evidence>
<name>A0A1G7UJ30_9PSED</name>
<keyword evidence="4" id="KW-0597">Phosphoprotein</keyword>